<dbReference type="NCBIfam" id="TIGR00229">
    <property type="entry name" value="sensory_box"/>
    <property type="match status" value="1"/>
</dbReference>
<dbReference type="SUPFAM" id="SSF47384">
    <property type="entry name" value="Homodimeric domain of signal transducing histidine kinase"/>
    <property type="match status" value="1"/>
</dbReference>
<dbReference type="KEGG" id="salo:EF888_15485"/>
<comment type="caution">
    <text evidence="10">The sequence shown here is derived from an EMBL/GenBank/DDBJ whole genome shotgun (WGS) entry which is preliminary data.</text>
</comment>
<keyword evidence="6" id="KW-0418">Kinase</keyword>
<dbReference type="InterPro" id="IPR000014">
    <property type="entry name" value="PAS"/>
</dbReference>
<evidence type="ECO:0000256" key="8">
    <source>
        <dbReference type="ARBA" id="ARBA00023012"/>
    </source>
</evidence>
<dbReference type="EC" id="2.7.13.3" evidence="2"/>
<evidence type="ECO:0000313" key="10">
    <source>
        <dbReference type="EMBL" id="PWK53508.1"/>
    </source>
</evidence>
<dbReference type="PRINTS" id="PR00344">
    <property type="entry name" value="BCTRLSENSOR"/>
</dbReference>
<keyword evidence="3" id="KW-0597">Phosphoprotein</keyword>
<dbReference type="GO" id="GO:0000155">
    <property type="term" value="F:phosphorelay sensor kinase activity"/>
    <property type="evidence" value="ECO:0007669"/>
    <property type="project" value="InterPro"/>
</dbReference>
<keyword evidence="11" id="KW-1185">Reference proteome</keyword>
<dbReference type="InterPro" id="IPR004358">
    <property type="entry name" value="Sig_transdc_His_kin-like_C"/>
</dbReference>
<dbReference type="Proteomes" id="UP000245390">
    <property type="component" value="Unassembled WGS sequence"/>
</dbReference>
<dbReference type="Pfam" id="PF02518">
    <property type="entry name" value="HATPase_c"/>
    <property type="match status" value="1"/>
</dbReference>
<evidence type="ECO:0000313" key="11">
    <source>
        <dbReference type="Proteomes" id="UP000245390"/>
    </source>
</evidence>
<comment type="catalytic activity">
    <reaction evidence="1">
        <text>ATP + protein L-histidine = ADP + protein N-phospho-L-histidine.</text>
        <dbReference type="EC" id="2.7.13.3"/>
    </reaction>
</comment>
<dbReference type="Gene3D" id="1.10.287.130">
    <property type="match status" value="1"/>
</dbReference>
<dbReference type="SUPFAM" id="SSF55785">
    <property type="entry name" value="PYP-like sensor domain (PAS domain)"/>
    <property type="match status" value="1"/>
</dbReference>
<dbReference type="Pfam" id="PF13426">
    <property type="entry name" value="PAS_9"/>
    <property type="match status" value="1"/>
</dbReference>
<keyword evidence="5" id="KW-0547">Nucleotide-binding</keyword>
<evidence type="ECO:0000256" key="2">
    <source>
        <dbReference type="ARBA" id="ARBA00012438"/>
    </source>
</evidence>
<evidence type="ECO:0000256" key="5">
    <source>
        <dbReference type="ARBA" id="ARBA00022741"/>
    </source>
</evidence>
<gene>
    <name evidence="10" type="ORF">C8D95_11333</name>
</gene>
<dbReference type="InterPro" id="IPR003594">
    <property type="entry name" value="HATPase_dom"/>
</dbReference>
<evidence type="ECO:0000256" key="1">
    <source>
        <dbReference type="ARBA" id="ARBA00000085"/>
    </source>
</evidence>
<dbReference type="PROSITE" id="PS50109">
    <property type="entry name" value="HIS_KIN"/>
    <property type="match status" value="1"/>
</dbReference>
<dbReference type="InterPro" id="IPR003661">
    <property type="entry name" value="HisK_dim/P_dom"/>
</dbReference>
<sequence length="477" mass="51744">MTGIEEAVALASEPIGIFDADSQLVTVNPSFRKAFSVVSPYLSTGTPWNVFLTECVRVGLLSEAAAVSLRIIEERYLGRTDLLSELQIGLAGEEWRPELVEVSGDGFALVLRRLAEGGREDKVASELEELMSKVLLACPVCLIMSRIGDGRVLYRSPAATDLLGKGFNSLEHFANREDRADFITQLLPTARVDDMHITARRGDGSEFPALLSARLIDYRGEDVIVASLEDLTERLAAEAEIERQKKKIFQFEKMSALGELLAGIAHELNNPLSVVVGNAHLLLEEDLDTSLIPRVEKLTASAERCVRIVRTFLSMVRDRPLSVARVGTARLVQGAVEAFRAEMDEPEINVDIDLQPDLPDLLVDEVQVVQVLMNLVMNAVQAITASGTGSRVDVTACSIDGHVRIRVVDDGPGIPREIAAQVFDPLFTTKEAGEGTGLGLALSHRIVLAHGGSIDLEAERDRGAAFVVDLPVAPDPA</sequence>
<keyword evidence="7" id="KW-0067">ATP-binding</keyword>
<dbReference type="Gene3D" id="3.30.565.10">
    <property type="entry name" value="Histidine kinase-like ATPase, C-terminal domain"/>
    <property type="match status" value="1"/>
</dbReference>
<dbReference type="Gene3D" id="3.30.450.20">
    <property type="entry name" value="PAS domain"/>
    <property type="match status" value="1"/>
</dbReference>
<organism evidence="10 11">
    <name type="scientific">Silicimonas algicola</name>
    <dbReference type="NCBI Taxonomy" id="1826607"/>
    <lineage>
        <taxon>Bacteria</taxon>
        <taxon>Pseudomonadati</taxon>
        <taxon>Pseudomonadota</taxon>
        <taxon>Alphaproteobacteria</taxon>
        <taxon>Rhodobacterales</taxon>
        <taxon>Paracoccaceae</taxon>
    </lineage>
</organism>
<proteinExistence type="predicted"/>
<dbReference type="RefSeq" id="WP_109760979.1">
    <property type="nucleotide sequence ID" value="NZ_CP034588.1"/>
</dbReference>
<evidence type="ECO:0000259" key="9">
    <source>
        <dbReference type="PROSITE" id="PS50109"/>
    </source>
</evidence>
<evidence type="ECO:0000256" key="3">
    <source>
        <dbReference type="ARBA" id="ARBA00022553"/>
    </source>
</evidence>
<dbReference type="PANTHER" id="PTHR43065:SF10">
    <property type="entry name" value="PEROXIDE STRESS-ACTIVATED HISTIDINE KINASE MAK3"/>
    <property type="match status" value="1"/>
</dbReference>
<dbReference type="AlphaFoldDB" id="A0A316FY45"/>
<dbReference type="InterPro" id="IPR036097">
    <property type="entry name" value="HisK_dim/P_sf"/>
</dbReference>
<dbReference type="CDD" id="cd00082">
    <property type="entry name" value="HisKA"/>
    <property type="match status" value="1"/>
</dbReference>
<evidence type="ECO:0000256" key="6">
    <source>
        <dbReference type="ARBA" id="ARBA00022777"/>
    </source>
</evidence>
<keyword evidence="4" id="KW-0808">Transferase</keyword>
<dbReference type="InterPro" id="IPR035965">
    <property type="entry name" value="PAS-like_dom_sf"/>
</dbReference>
<dbReference type="SMART" id="SM00388">
    <property type="entry name" value="HisKA"/>
    <property type="match status" value="1"/>
</dbReference>
<dbReference type="OrthoDB" id="9796100at2"/>
<dbReference type="InterPro" id="IPR036890">
    <property type="entry name" value="HATPase_C_sf"/>
</dbReference>
<accession>A0A316FY45</accession>
<feature type="domain" description="Histidine kinase" evidence="9">
    <location>
        <begin position="263"/>
        <end position="474"/>
    </location>
</feature>
<dbReference type="SMART" id="SM00387">
    <property type="entry name" value="HATPase_c"/>
    <property type="match status" value="1"/>
</dbReference>
<keyword evidence="8" id="KW-0902">Two-component regulatory system</keyword>
<dbReference type="EMBL" id="QGGV01000013">
    <property type="protein sequence ID" value="PWK53508.1"/>
    <property type="molecule type" value="Genomic_DNA"/>
</dbReference>
<dbReference type="Pfam" id="PF00512">
    <property type="entry name" value="HisKA"/>
    <property type="match status" value="1"/>
</dbReference>
<dbReference type="PANTHER" id="PTHR43065">
    <property type="entry name" value="SENSOR HISTIDINE KINASE"/>
    <property type="match status" value="1"/>
</dbReference>
<reference evidence="10 11" key="1">
    <citation type="submission" date="2018-05" db="EMBL/GenBank/DDBJ databases">
        <title>Genomic Encyclopedia of Type Strains, Phase IV (KMG-IV): sequencing the most valuable type-strain genomes for metagenomic binning, comparative biology and taxonomic classification.</title>
        <authorList>
            <person name="Goeker M."/>
        </authorList>
    </citation>
    <scope>NUCLEOTIDE SEQUENCE [LARGE SCALE GENOMIC DNA]</scope>
    <source>
        <strain evidence="10 11">DSM 103371</strain>
    </source>
</reference>
<dbReference type="SUPFAM" id="SSF55874">
    <property type="entry name" value="ATPase domain of HSP90 chaperone/DNA topoisomerase II/histidine kinase"/>
    <property type="match status" value="1"/>
</dbReference>
<evidence type="ECO:0000256" key="4">
    <source>
        <dbReference type="ARBA" id="ARBA00022679"/>
    </source>
</evidence>
<evidence type="ECO:0000256" key="7">
    <source>
        <dbReference type="ARBA" id="ARBA00022840"/>
    </source>
</evidence>
<protein>
    <recommendedName>
        <fullName evidence="2">histidine kinase</fullName>
        <ecNumber evidence="2">2.7.13.3</ecNumber>
    </recommendedName>
</protein>
<dbReference type="InterPro" id="IPR005467">
    <property type="entry name" value="His_kinase_dom"/>
</dbReference>
<dbReference type="GO" id="GO:0005524">
    <property type="term" value="F:ATP binding"/>
    <property type="evidence" value="ECO:0007669"/>
    <property type="project" value="UniProtKB-KW"/>
</dbReference>
<name>A0A316FY45_9RHOB</name>